<keyword evidence="2" id="KW-0378">Hydrolase</keyword>
<reference evidence="5" key="1">
    <citation type="submission" date="2021-01" db="EMBL/GenBank/DDBJ databases">
        <authorList>
            <person name="Kang Y."/>
        </authorList>
    </citation>
    <scope>NUCLEOTIDE SEQUENCE</scope>
    <source>
        <strain evidence="5">YC066</strain>
    </source>
</reference>
<dbReference type="PANTHER" id="PTHR24276:SF94">
    <property type="entry name" value="AT20289P-RELATED"/>
    <property type="match status" value="1"/>
</dbReference>
<protein>
    <recommendedName>
        <fullName evidence="4">Peptidase S1 domain-containing protein</fullName>
    </recommendedName>
</protein>
<dbReference type="EMBL" id="MW452293">
    <property type="protein sequence ID" value="QTW97800.1"/>
    <property type="molecule type" value="Genomic_RNA"/>
</dbReference>
<dbReference type="InterPro" id="IPR018114">
    <property type="entry name" value="TRYPSIN_HIS"/>
</dbReference>
<accession>A0A8B0RLZ0</accession>
<dbReference type="PROSITE" id="PS00135">
    <property type="entry name" value="TRYPSIN_SER"/>
    <property type="match status" value="1"/>
</dbReference>
<proteinExistence type="inferred from homology"/>
<sequence length="249" mass="27590">MLKFIILILIGRSYSFTLLTRIVNGEPSTDLYTHPLFYQGTFICTAVAVSPTTAITAAHCTHGYTNQFYISDLRVTRFVTHPSFEPLTLANDISLLFASEFKFYVGLYYSLPPLNSPVTVVGYGSTCYKCVGTSGVQRSAVLEIKICPQRFTVAPNTLCAGLDDGSKDSCQGDSGGPLFYEGKLLAIVSWGYMCAQPLTPGVYTVVNSFQNFIYSQQTSSQSLSVLTPSSQDYIYLLLLIHFVLYLYYY</sequence>
<evidence type="ECO:0000259" key="4">
    <source>
        <dbReference type="PROSITE" id="PS50240"/>
    </source>
</evidence>
<evidence type="ECO:0000256" key="3">
    <source>
        <dbReference type="ARBA" id="ARBA00023157"/>
    </source>
</evidence>
<organism evidence="5">
    <name type="scientific">Riboviria sp</name>
    <dbReference type="NCBI Taxonomy" id="2585031"/>
    <lineage>
        <taxon>Viruses</taxon>
        <taxon>Riboviria</taxon>
    </lineage>
</organism>
<comment type="similarity">
    <text evidence="1">Belongs to the peptidase S1 family.</text>
</comment>
<evidence type="ECO:0000256" key="1">
    <source>
        <dbReference type="ARBA" id="ARBA00007664"/>
    </source>
</evidence>
<dbReference type="SUPFAM" id="SSF50494">
    <property type="entry name" value="Trypsin-like serine proteases"/>
    <property type="match status" value="1"/>
</dbReference>
<dbReference type="SMART" id="SM00020">
    <property type="entry name" value="Tryp_SPc"/>
    <property type="match status" value="1"/>
</dbReference>
<keyword evidence="3" id="KW-1015">Disulfide bond</keyword>
<dbReference type="InterPro" id="IPR033116">
    <property type="entry name" value="TRYPSIN_SER"/>
</dbReference>
<dbReference type="PROSITE" id="PS00134">
    <property type="entry name" value="TRYPSIN_HIS"/>
    <property type="match status" value="1"/>
</dbReference>
<evidence type="ECO:0000256" key="2">
    <source>
        <dbReference type="ARBA" id="ARBA00022801"/>
    </source>
</evidence>
<dbReference type="Gene3D" id="2.40.10.10">
    <property type="entry name" value="Trypsin-like serine proteases"/>
    <property type="match status" value="1"/>
</dbReference>
<dbReference type="InterPro" id="IPR043504">
    <property type="entry name" value="Peptidase_S1_PA_chymotrypsin"/>
</dbReference>
<dbReference type="Pfam" id="PF00089">
    <property type="entry name" value="Trypsin"/>
    <property type="match status" value="1"/>
</dbReference>
<dbReference type="PANTHER" id="PTHR24276">
    <property type="entry name" value="POLYSERASE-RELATED"/>
    <property type="match status" value="1"/>
</dbReference>
<evidence type="ECO:0000313" key="5">
    <source>
        <dbReference type="EMBL" id="QTW97800.1"/>
    </source>
</evidence>
<name>A0A8B0RLZ0_9VIRU</name>
<dbReference type="PRINTS" id="PR00722">
    <property type="entry name" value="CHYMOTRYPSIN"/>
</dbReference>
<feature type="domain" description="Peptidase S1" evidence="4">
    <location>
        <begin position="22"/>
        <end position="218"/>
    </location>
</feature>
<dbReference type="PROSITE" id="PS50240">
    <property type="entry name" value="TRYPSIN_DOM"/>
    <property type="match status" value="1"/>
</dbReference>
<dbReference type="InterPro" id="IPR001254">
    <property type="entry name" value="Trypsin_dom"/>
</dbReference>
<dbReference type="InterPro" id="IPR050430">
    <property type="entry name" value="Peptidase_S1"/>
</dbReference>
<dbReference type="GO" id="GO:0004252">
    <property type="term" value="F:serine-type endopeptidase activity"/>
    <property type="evidence" value="ECO:0007669"/>
    <property type="project" value="InterPro"/>
</dbReference>
<dbReference type="InterPro" id="IPR001314">
    <property type="entry name" value="Peptidase_S1A"/>
</dbReference>
<dbReference type="InterPro" id="IPR009003">
    <property type="entry name" value="Peptidase_S1_PA"/>
</dbReference>
<dbReference type="CDD" id="cd00190">
    <property type="entry name" value="Tryp_SPc"/>
    <property type="match status" value="1"/>
</dbReference>
<dbReference type="GO" id="GO:0006508">
    <property type="term" value="P:proteolysis"/>
    <property type="evidence" value="ECO:0007669"/>
    <property type="project" value="InterPro"/>
</dbReference>